<comment type="subcellular location">
    <subcellularLocation>
        <location evidence="1">Membrane</location>
        <topology evidence="1">Single-pass membrane protein</topology>
    </subcellularLocation>
</comment>
<name>A0A6C0BI07_9ZZZZ</name>
<dbReference type="GO" id="GO:0016020">
    <property type="term" value="C:membrane"/>
    <property type="evidence" value="ECO:0007669"/>
    <property type="project" value="UniProtKB-SubCell"/>
</dbReference>
<evidence type="ECO:0000313" key="4">
    <source>
        <dbReference type="EMBL" id="QHS91028.1"/>
    </source>
</evidence>
<reference evidence="4" key="1">
    <citation type="journal article" date="2020" name="Nature">
        <title>Giant virus diversity and host interactions through global metagenomics.</title>
        <authorList>
            <person name="Schulz F."/>
            <person name="Roux S."/>
            <person name="Paez-Espino D."/>
            <person name="Jungbluth S."/>
            <person name="Walsh D.A."/>
            <person name="Denef V.J."/>
            <person name="McMahon K.D."/>
            <person name="Konstantinidis K.T."/>
            <person name="Eloe-Fadrosh E.A."/>
            <person name="Kyrpides N.C."/>
            <person name="Woyke T."/>
        </authorList>
    </citation>
    <scope>NUCLEOTIDE SEQUENCE</scope>
    <source>
        <strain evidence="4">GVMAG-M-3300013004-44</strain>
    </source>
</reference>
<dbReference type="EMBL" id="MN739154">
    <property type="protein sequence ID" value="QHS91028.1"/>
    <property type="molecule type" value="Genomic_DNA"/>
</dbReference>
<dbReference type="GO" id="GO:0016757">
    <property type="term" value="F:glycosyltransferase activity"/>
    <property type="evidence" value="ECO:0007669"/>
    <property type="project" value="TreeGrafter"/>
</dbReference>
<dbReference type="InterPro" id="IPR029044">
    <property type="entry name" value="Nucleotide-diphossugar_trans"/>
</dbReference>
<dbReference type="PANTHER" id="PTHR21461">
    <property type="entry name" value="GLYCOSYLTRANSFERASE FAMILY 92 PROTEIN"/>
    <property type="match status" value="1"/>
</dbReference>
<sequence length="259" mass="30965">MYFLCVGAMFRNESDSIVEWIKHYLYHGVDHFYLINDNSDDNTVSNIQEYIDKGLITLYHSKEEYYEGRQRNLYNRYFLPHMQQKDTQWMLIVDLDEYVWSPLSIHLGDVLRMGCTQFGQVQIQQYLYGSNGYVTQPTSIVKHFTKRAHHLRKCYKYFINSNFEFSSLNVHHADFVNDSYKHNRSVFIILDPCYFVLNHYSCQSLDFWKNVKCIRGDGDAYLQRSIHIFHNLDMNEVEDLQLWEQNKGILSEGQNMLSR</sequence>
<evidence type="ECO:0008006" key="5">
    <source>
        <dbReference type="Google" id="ProtNLM"/>
    </source>
</evidence>
<protein>
    <recommendedName>
        <fullName evidence="5">Glycosyltransferase 2-like domain-containing protein</fullName>
    </recommendedName>
</protein>
<accession>A0A6C0BI07</accession>
<keyword evidence="2" id="KW-0812">Transmembrane</keyword>
<evidence type="ECO:0000256" key="3">
    <source>
        <dbReference type="ARBA" id="ARBA00022989"/>
    </source>
</evidence>
<evidence type="ECO:0000256" key="1">
    <source>
        <dbReference type="ARBA" id="ARBA00004167"/>
    </source>
</evidence>
<dbReference type="SUPFAM" id="SSF53448">
    <property type="entry name" value="Nucleotide-diphospho-sugar transferases"/>
    <property type="match status" value="1"/>
</dbReference>
<dbReference type="Pfam" id="PF13704">
    <property type="entry name" value="Glyco_tranf_2_4"/>
    <property type="match status" value="1"/>
</dbReference>
<proteinExistence type="predicted"/>
<keyword evidence="3" id="KW-0472">Membrane</keyword>
<dbReference type="GO" id="GO:0005737">
    <property type="term" value="C:cytoplasm"/>
    <property type="evidence" value="ECO:0007669"/>
    <property type="project" value="TreeGrafter"/>
</dbReference>
<dbReference type="AlphaFoldDB" id="A0A6C0BI07"/>
<dbReference type="PANTHER" id="PTHR21461:SF69">
    <property type="entry name" value="GLYCOSYLTRANSFERASE FAMILY 92 PROTEIN"/>
    <property type="match status" value="1"/>
</dbReference>
<keyword evidence="3" id="KW-1133">Transmembrane helix</keyword>
<evidence type="ECO:0000256" key="2">
    <source>
        <dbReference type="ARBA" id="ARBA00022692"/>
    </source>
</evidence>
<organism evidence="4">
    <name type="scientific">viral metagenome</name>
    <dbReference type="NCBI Taxonomy" id="1070528"/>
    <lineage>
        <taxon>unclassified sequences</taxon>
        <taxon>metagenomes</taxon>
        <taxon>organismal metagenomes</taxon>
    </lineage>
</organism>